<dbReference type="SUPFAM" id="SSF52540">
    <property type="entry name" value="P-loop containing nucleoside triphosphate hydrolases"/>
    <property type="match status" value="1"/>
</dbReference>
<dbReference type="NCBIfam" id="TIGR00176">
    <property type="entry name" value="mobB"/>
    <property type="match status" value="1"/>
</dbReference>
<sequence>MSKRLAVAFTGPSNSGKTTLILKVARKLIHEHKLKVSIIKHDPKDKANFDVEGKDSYKFSDTGADVIVTSPNRTTYFSQKHSELEDMIRLFDDFDVLLVEGLKNLPLPRISVFRNSIDMDYFPYMNALAIDSSIDKDAYDLADVDILDLNSPDSVISWIFKNAKKIKKDKR</sequence>
<name>A0A975B054_9BACT</name>
<dbReference type="GO" id="GO:0005525">
    <property type="term" value="F:GTP binding"/>
    <property type="evidence" value="ECO:0007669"/>
    <property type="project" value="InterPro"/>
</dbReference>
<dbReference type="Proteomes" id="UP000671852">
    <property type="component" value="Chromosome"/>
</dbReference>
<dbReference type="InterPro" id="IPR052539">
    <property type="entry name" value="MGD_biosynthesis_adapter"/>
</dbReference>
<evidence type="ECO:0000313" key="2">
    <source>
        <dbReference type="EMBL" id="QSZ41794.1"/>
    </source>
</evidence>
<dbReference type="PANTHER" id="PTHR40072:SF1">
    <property type="entry name" value="MOLYBDOPTERIN-GUANINE DINUCLEOTIDE BIOSYNTHESIS ADAPTER PROTEIN"/>
    <property type="match status" value="1"/>
</dbReference>
<dbReference type="KEGG" id="saqt:GJV85_06620"/>
<proteinExistence type="predicted"/>
<dbReference type="PANTHER" id="PTHR40072">
    <property type="entry name" value="MOLYBDOPTERIN-GUANINE DINUCLEOTIDE BIOSYNTHESIS ADAPTER PROTEIN-RELATED"/>
    <property type="match status" value="1"/>
</dbReference>
<dbReference type="Gene3D" id="3.40.50.300">
    <property type="entry name" value="P-loop containing nucleotide triphosphate hydrolases"/>
    <property type="match status" value="1"/>
</dbReference>
<evidence type="ECO:0000313" key="3">
    <source>
        <dbReference type="Proteomes" id="UP000671852"/>
    </source>
</evidence>
<accession>A0A975B054</accession>
<dbReference type="GO" id="GO:0006777">
    <property type="term" value="P:Mo-molybdopterin cofactor biosynthetic process"/>
    <property type="evidence" value="ECO:0007669"/>
    <property type="project" value="InterPro"/>
</dbReference>
<gene>
    <name evidence="2" type="primary">mobB</name>
    <name evidence="2" type="ORF">GJV85_06620</name>
</gene>
<dbReference type="AlphaFoldDB" id="A0A975B054"/>
<reference evidence="2" key="1">
    <citation type="submission" date="2019-11" db="EMBL/GenBank/DDBJ databases">
        <authorList>
            <person name="Kojima H."/>
        </authorList>
    </citation>
    <scope>NUCLEOTIDE SEQUENCE</scope>
    <source>
        <strain evidence="2">H1576</strain>
    </source>
</reference>
<keyword evidence="3" id="KW-1185">Reference proteome</keyword>
<evidence type="ECO:0000259" key="1">
    <source>
        <dbReference type="Pfam" id="PF03205"/>
    </source>
</evidence>
<dbReference type="Pfam" id="PF03205">
    <property type="entry name" value="MobB"/>
    <property type="match status" value="1"/>
</dbReference>
<reference evidence="2" key="2">
    <citation type="submission" date="2021-04" db="EMBL/GenBank/DDBJ databases">
        <title>Isolation and characterization of a novel species of the genus Sulfurimonas.</title>
        <authorList>
            <person name="Fukui M."/>
        </authorList>
    </citation>
    <scope>NUCLEOTIDE SEQUENCE</scope>
    <source>
        <strain evidence="2">H1576</strain>
    </source>
</reference>
<protein>
    <submittedName>
        <fullName evidence="2">Molybdopterin-guanine dinucleotide biosynthesis protein B</fullName>
    </submittedName>
</protein>
<organism evidence="2 3">
    <name type="scientific">Sulfurimonas aquatica</name>
    <dbReference type="NCBI Taxonomy" id="2672570"/>
    <lineage>
        <taxon>Bacteria</taxon>
        <taxon>Pseudomonadati</taxon>
        <taxon>Campylobacterota</taxon>
        <taxon>Epsilonproteobacteria</taxon>
        <taxon>Campylobacterales</taxon>
        <taxon>Sulfurimonadaceae</taxon>
        <taxon>Sulfurimonas</taxon>
    </lineage>
</organism>
<dbReference type="RefSeq" id="WP_207563078.1">
    <property type="nucleotide sequence ID" value="NZ_CP046072.1"/>
</dbReference>
<dbReference type="InterPro" id="IPR004435">
    <property type="entry name" value="MobB_dom"/>
</dbReference>
<feature type="domain" description="Molybdopterin-guanine dinucleotide biosynthesis protein B (MobB)" evidence="1">
    <location>
        <begin position="7"/>
        <end position="120"/>
    </location>
</feature>
<dbReference type="InterPro" id="IPR027417">
    <property type="entry name" value="P-loop_NTPase"/>
</dbReference>
<dbReference type="EMBL" id="CP046072">
    <property type="protein sequence ID" value="QSZ41794.1"/>
    <property type="molecule type" value="Genomic_DNA"/>
</dbReference>